<keyword evidence="1" id="KW-0812">Transmembrane</keyword>
<comment type="caution">
    <text evidence="2">The sequence shown here is derived from an EMBL/GenBank/DDBJ whole genome shotgun (WGS) entry which is preliminary data.</text>
</comment>
<protein>
    <recommendedName>
        <fullName evidence="4">DUF4267 domain-containing protein</fullName>
    </recommendedName>
</protein>
<evidence type="ECO:0008006" key="4">
    <source>
        <dbReference type="Google" id="ProtNLM"/>
    </source>
</evidence>
<feature type="transmembrane region" description="Helical" evidence="1">
    <location>
        <begin position="49"/>
        <end position="70"/>
    </location>
</feature>
<evidence type="ECO:0000313" key="3">
    <source>
        <dbReference type="Proteomes" id="UP001310594"/>
    </source>
</evidence>
<feature type="transmembrane region" description="Helical" evidence="1">
    <location>
        <begin position="76"/>
        <end position="96"/>
    </location>
</feature>
<organism evidence="2 3">
    <name type="scientific">Elasticomyces elasticus</name>
    <dbReference type="NCBI Taxonomy" id="574655"/>
    <lineage>
        <taxon>Eukaryota</taxon>
        <taxon>Fungi</taxon>
        <taxon>Dikarya</taxon>
        <taxon>Ascomycota</taxon>
        <taxon>Pezizomycotina</taxon>
        <taxon>Dothideomycetes</taxon>
        <taxon>Dothideomycetidae</taxon>
        <taxon>Mycosphaerellales</taxon>
        <taxon>Teratosphaeriaceae</taxon>
        <taxon>Elasticomyces</taxon>
    </lineage>
</organism>
<dbReference type="InterPro" id="IPR025363">
    <property type="entry name" value="DUF4267"/>
</dbReference>
<dbReference type="AlphaFoldDB" id="A0AAN7ZKK4"/>
<dbReference type="EMBL" id="JAVRQU010000028">
    <property type="protein sequence ID" value="KAK5689912.1"/>
    <property type="molecule type" value="Genomic_DNA"/>
</dbReference>
<dbReference type="Pfam" id="PF14087">
    <property type="entry name" value="DUF4267"/>
    <property type="match status" value="1"/>
</dbReference>
<accession>A0AAN7ZKK4</accession>
<keyword evidence="1" id="KW-0472">Membrane</keyword>
<name>A0AAN7ZKK4_9PEZI</name>
<proteinExistence type="predicted"/>
<keyword evidence="1" id="KW-1133">Transmembrane helix</keyword>
<sequence>MTDFVYLAEIASIVLGFGSFSLGVYSQFRPIEGARAFGGDGVANEKQATFVPIVFARNIAIGLAVMILGYQGERKAVGTILSCVVATGVCDVWWCAQHGSTKLGQHAVGTALFAGLGWMLL</sequence>
<reference evidence="2" key="1">
    <citation type="submission" date="2023-08" db="EMBL/GenBank/DDBJ databases">
        <title>Black Yeasts Isolated from many extreme environments.</title>
        <authorList>
            <person name="Coleine C."/>
            <person name="Stajich J.E."/>
            <person name="Selbmann L."/>
        </authorList>
    </citation>
    <scope>NUCLEOTIDE SEQUENCE</scope>
    <source>
        <strain evidence="2">CCFEE 5810</strain>
    </source>
</reference>
<dbReference type="Proteomes" id="UP001310594">
    <property type="component" value="Unassembled WGS sequence"/>
</dbReference>
<feature type="transmembrane region" description="Helical" evidence="1">
    <location>
        <begin position="6"/>
        <end position="28"/>
    </location>
</feature>
<evidence type="ECO:0000256" key="1">
    <source>
        <dbReference type="SAM" id="Phobius"/>
    </source>
</evidence>
<evidence type="ECO:0000313" key="2">
    <source>
        <dbReference type="EMBL" id="KAK5689912.1"/>
    </source>
</evidence>
<gene>
    <name evidence="2" type="ORF">LTR97_012672</name>
</gene>